<accession>A0A3A9Y8D1</accession>
<reference evidence="1 2" key="1">
    <citation type="submission" date="2018-09" db="EMBL/GenBank/DDBJ databases">
        <title>Micromonospora sp. nov. MS1-9, isolated from a root of Musa sp.</title>
        <authorList>
            <person name="Kuncharoen N."/>
            <person name="Kudo T."/>
            <person name="Ohkuma M."/>
            <person name="Yuki M."/>
            <person name="Tanasupawat S."/>
        </authorList>
    </citation>
    <scope>NUCLEOTIDE SEQUENCE [LARGE SCALE GENOMIC DNA]</scope>
    <source>
        <strain evidence="1 2">MS1-9</strain>
    </source>
</reference>
<evidence type="ECO:0000313" key="1">
    <source>
        <dbReference type="EMBL" id="RKN33880.1"/>
    </source>
</evidence>
<dbReference type="EMBL" id="RAZT01000004">
    <property type="protein sequence ID" value="RKN33880.1"/>
    <property type="molecule type" value="Genomic_DNA"/>
</dbReference>
<comment type="caution">
    <text evidence="1">The sequence shown here is derived from an EMBL/GenBank/DDBJ whole genome shotgun (WGS) entry which is preliminary data.</text>
</comment>
<sequence>MATAGQSLRWTSDEDEAYATGNQVSSATGLPRGALVMPVTSHELYGDDLTLGVGEGQVLYRVVPRDSTWRTAYNTQYAGLGRV</sequence>
<evidence type="ECO:0000313" key="2">
    <source>
        <dbReference type="Proteomes" id="UP000275865"/>
    </source>
</evidence>
<dbReference type="Proteomes" id="UP000275865">
    <property type="component" value="Unassembled WGS sequence"/>
</dbReference>
<dbReference type="AlphaFoldDB" id="A0A3A9Y8D1"/>
<gene>
    <name evidence="1" type="ORF">D7044_09050</name>
</gene>
<name>A0A3A9Y8D1_9ACTN</name>
<protein>
    <submittedName>
        <fullName evidence="1">Uncharacterized protein</fullName>
    </submittedName>
</protein>
<proteinExistence type="predicted"/>
<organism evidence="1 2">
    <name type="scientific">Micromonospora musae</name>
    <dbReference type="NCBI Taxonomy" id="1894970"/>
    <lineage>
        <taxon>Bacteria</taxon>
        <taxon>Bacillati</taxon>
        <taxon>Actinomycetota</taxon>
        <taxon>Actinomycetes</taxon>
        <taxon>Micromonosporales</taxon>
        <taxon>Micromonosporaceae</taxon>
        <taxon>Micromonospora</taxon>
    </lineage>
</organism>